<sequence>MVAKSHGSFMKVGNLGFPRIGAKRELKWALEGYWQGKIDENELRSRTASLRLKHWRLQQEHGVTCPPSNDFSLYDHVLDAAWMVGAIPERFNPEPSLSNYFAMARGLKEQPPLEMTKWFDTNYHYLVPEFEAGMRYSLTDPKVLNEFKEALAQGIHTRPVLLGPVTLVWLGRHIKVEPEDVLAGILPVYVQVLDSLGELGAQWVQMDEPLLGLELSPRQVESFRQSYAYLAQHRKPHWPRCLLANYFSPLRENLGLALELGCQGLHLDLVRGAEDFEPALAEVPSGMVLSLGLVDGRNVWRTDLAKAQALLEKAQARLGTDLLEVAPSCSLLYVPYDLRLETQLDPRLKSWLAFSVQKLDELTLLAQGIPPEVRAESQRSLEERRNSPVVQNPEVRRRLAQIRPEDYQRRSPFDKRWPRQQEHLRLPTFPTTTIGSFPQTAELRLARAALREKRLSEEAYQSLLREQIAQAIDFQEEIELDVLVHGEPERSDMVEYFAEQLEGFAITQHGWVQSYGSRAVKPPIIYGDVHRSAPMTVHWIGYAQSLTSKPVKGMLTGPLTLMKWSFVRDDQPLQDTCTQIALALRDEVKDLEAAGIRVIQVDEPALREAAPLRPKDWPEYFDWAVKCFRLATSGVADATQIHSHMCYSDFNSIISYIAAMDADVISIEAARSQMELLEAFGEGRYPNHIGPGVYDIHSPRIPSVEEIIQLLKKIERYIPLEKIWVNPDCGLKTRSWAEVRVALKNMVLAAQAMRARGEQ</sequence>
<dbReference type="PIRSF" id="PIRSF000382">
    <property type="entry name" value="MeTrfase_B12_ind"/>
    <property type="match status" value="1"/>
</dbReference>
<feature type="binding site" evidence="10">
    <location>
        <position position="644"/>
    </location>
    <ligand>
        <name>Zn(2+)</name>
        <dbReference type="ChEBI" id="CHEBI:29105"/>
        <note>catalytic</note>
    </ligand>
</feature>
<accession>A0A806CP48</accession>
<dbReference type="InterPro" id="IPR038071">
    <property type="entry name" value="UROD/MetE-like_sf"/>
</dbReference>
<proteinExistence type="inferred from homology"/>
<feature type="binding site" evidence="12">
    <location>
        <position position="668"/>
    </location>
    <ligand>
        <name>Zn(2+)</name>
        <dbReference type="ChEBI" id="CHEBI:29105"/>
        <label>1</label>
        <note>catalytic</note>
    </ligand>
</feature>
<evidence type="ECO:0000256" key="10">
    <source>
        <dbReference type="HAMAP-Rule" id="MF_00172"/>
    </source>
</evidence>
<evidence type="ECO:0000256" key="3">
    <source>
        <dbReference type="ARBA" id="ARBA00009553"/>
    </source>
</evidence>
<feature type="binding site" evidence="10 11">
    <location>
        <position position="487"/>
    </location>
    <ligand>
        <name>L-methionine</name>
        <dbReference type="ChEBI" id="CHEBI:57844"/>
    </ligand>
</feature>
<feature type="binding site" evidence="10">
    <location>
        <position position="668"/>
    </location>
    <ligand>
        <name>Zn(2+)</name>
        <dbReference type="ChEBI" id="CHEBI:29105"/>
        <note>catalytic</note>
    </ligand>
</feature>
<comment type="function">
    <text evidence="1 10">Catalyzes the transfer of a methyl group from 5-methyltetrahydrofolate to homocysteine resulting in methionine formation.</text>
</comment>
<evidence type="ECO:0000313" key="17">
    <source>
        <dbReference type="Proteomes" id="UP000006655"/>
    </source>
</evidence>
<feature type="binding site" evidence="10 11">
    <location>
        <begin position="434"/>
        <end position="436"/>
    </location>
    <ligand>
        <name>L-methionine</name>
        <dbReference type="ChEBI" id="CHEBI:57844"/>
    </ligand>
</feature>
<dbReference type="HAMAP" id="MF_00172">
    <property type="entry name" value="Meth_synth"/>
    <property type="match status" value="1"/>
</dbReference>
<dbReference type="InterPro" id="IPR002629">
    <property type="entry name" value="Met_Synth_C/arc"/>
</dbReference>
<evidence type="ECO:0000256" key="6">
    <source>
        <dbReference type="ARBA" id="ARBA00022679"/>
    </source>
</evidence>
<dbReference type="EC" id="2.1.1.14" evidence="10"/>
<dbReference type="PANTHER" id="PTHR30519">
    <property type="entry name" value="5-METHYLTETRAHYDROPTEROYLTRIGLUTAMATE--HOMOCYSTEINE METHYLTRANSFERASE"/>
    <property type="match status" value="1"/>
</dbReference>
<dbReference type="Pfam" id="PF01717">
    <property type="entry name" value="Meth_synt_2"/>
    <property type="match status" value="1"/>
</dbReference>
<feature type="binding site" evidence="10">
    <location>
        <position position="729"/>
    </location>
    <ligand>
        <name>Zn(2+)</name>
        <dbReference type="ChEBI" id="CHEBI:29105"/>
        <note>catalytic</note>
    </ligand>
</feature>
<dbReference type="EMBL" id="CP001743">
    <property type="protein sequence ID" value="ADD27732.1"/>
    <property type="molecule type" value="Genomic_DNA"/>
</dbReference>
<feature type="binding site" evidence="10">
    <location>
        <position position="117"/>
    </location>
    <ligand>
        <name>5-methyltetrahydropteroyltri-L-glutamate</name>
        <dbReference type="ChEBI" id="CHEBI:58207"/>
    </ligand>
</feature>
<dbReference type="CDD" id="cd03312">
    <property type="entry name" value="CIMS_N_terminal_like"/>
    <property type="match status" value="1"/>
</dbReference>
<dbReference type="KEGG" id="mrb:Mrub_0967"/>
<dbReference type="UniPathway" id="UPA00051">
    <property type="reaction ID" value="UER00082"/>
</dbReference>
<keyword evidence="6 10" id="KW-0808">Transferase</keyword>
<dbReference type="NCBIfam" id="NF003556">
    <property type="entry name" value="PRK05222.1"/>
    <property type="match status" value="1"/>
</dbReference>
<name>A0A806CP48_MEIRD</name>
<feature type="binding site" evidence="12">
    <location>
        <position position="729"/>
    </location>
    <ligand>
        <name>Zn(2+)</name>
        <dbReference type="ChEBI" id="CHEBI:29105"/>
        <label>1</label>
        <note>catalytic</note>
    </ligand>
</feature>
<dbReference type="Gene3D" id="3.20.20.210">
    <property type="match status" value="2"/>
</dbReference>
<evidence type="ECO:0000256" key="4">
    <source>
        <dbReference type="ARBA" id="ARBA00022603"/>
    </source>
</evidence>
<feature type="domain" description="Cobalamin-independent methionine synthase MetE C-terminal/archaeal" evidence="14">
    <location>
        <begin position="429"/>
        <end position="751"/>
    </location>
</feature>
<feature type="binding site" evidence="10 11">
    <location>
        <position position="602"/>
    </location>
    <ligand>
        <name>L-homocysteine</name>
        <dbReference type="ChEBI" id="CHEBI:58199"/>
    </ligand>
</feature>
<evidence type="ECO:0000259" key="14">
    <source>
        <dbReference type="Pfam" id="PF01717"/>
    </source>
</evidence>
<keyword evidence="17" id="KW-1185">Reference proteome</keyword>
<feature type="binding site" evidence="10 11">
    <location>
        <position position="564"/>
    </location>
    <ligand>
        <name>5-methyltetrahydropteroyltri-L-glutamate</name>
        <dbReference type="ChEBI" id="CHEBI:58207"/>
    </ligand>
</feature>
<feature type="binding site" evidence="10">
    <location>
        <begin position="24"/>
        <end position="27"/>
    </location>
    <ligand>
        <name>5-methyltetrahydropteroyltri-L-glutamate</name>
        <dbReference type="ChEBI" id="CHEBI:58207"/>
    </ligand>
</feature>
<dbReference type="CDD" id="cd03311">
    <property type="entry name" value="CIMS_C_terminal_like"/>
    <property type="match status" value="1"/>
</dbReference>
<comment type="caution">
    <text evidence="10">Lacks conserved residue(s) required for the propagation of feature annotation.</text>
</comment>
<evidence type="ECO:0000256" key="13">
    <source>
        <dbReference type="PIRSR" id="PIRSR000382-3"/>
    </source>
</evidence>
<comment type="similarity">
    <text evidence="3 10">Belongs to the vitamin-B12 independent methionine synthase family.</text>
</comment>
<keyword evidence="7 10" id="KW-0479">Metal-binding</keyword>
<organism evidence="16 17">
    <name type="scientific">Meiothermus ruber (strain ATCC 35948 / DSM 1279 / VKM B-1258 / 21)</name>
    <name type="common">Thermus ruber</name>
    <dbReference type="NCBI Taxonomy" id="504728"/>
    <lineage>
        <taxon>Bacteria</taxon>
        <taxon>Thermotogati</taxon>
        <taxon>Deinococcota</taxon>
        <taxon>Deinococci</taxon>
        <taxon>Thermales</taxon>
        <taxon>Thermaceae</taxon>
        <taxon>Meiothermus</taxon>
    </lineage>
</organism>
<evidence type="ECO:0000256" key="8">
    <source>
        <dbReference type="ARBA" id="ARBA00022833"/>
    </source>
</evidence>
<feature type="active site" description="Proton donor" evidence="10 13">
    <location>
        <position position="697"/>
    </location>
</feature>
<evidence type="ECO:0000256" key="2">
    <source>
        <dbReference type="ARBA" id="ARBA00004681"/>
    </source>
</evidence>
<evidence type="ECO:0000256" key="7">
    <source>
        <dbReference type="ARBA" id="ARBA00022723"/>
    </source>
</evidence>
<comment type="cofactor">
    <cofactor evidence="10">
        <name>Zn(2+)</name>
        <dbReference type="ChEBI" id="CHEBI:29105"/>
    </cofactor>
    <text evidence="10">Binds 1 zinc ion per subunit.</text>
</comment>
<keyword evidence="4 10" id="KW-0489">Methyltransferase</keyword>
<evidence type="ECO:0000256" key="12">
    <source>
        <dbReference type="PIRSR" id="PIRSR000382-2"/>
    </source>
</evidence>
<feature type="binding site" evidence="10">
    <location>
        <position position="608"/>
    </location>
    <ligand>
        <name>5-methyltetrahydropteroyltri-L-glutamate</name>
        <dbReference type="ChEBI" id="CHEBI:58207"/>
    </ligand>
</feature>
<dbReference type="InterPro" id="IPR013215">
    <property type="entry name" value="Cbl-indep_Met_Synth_N"/>
</dbReference>
<dbReference type="GO" id="GO:0008270">
    <property type="term" value="F:zinc ion binding"/>
    <property type="evidence" value="ECO:0007669"/>
    <property type="project" value="InterPro"/>
</dbReference>
<dbReference type="GO" id="GO:0003871">
    <property type="term" value="F:5-methyltetrahydropteroyltriglutamate-homocysteine S-methyltransferase activity"/>
    <property type="evidence" value="ECO:0007669"/>
    <property type="project" value="UniProtKB-UniRule"/>
</dbReference>
<feature type="binding site" evidence="11">
    <location>
        <position position="27"/>
    </location>
    <ligand>
        <name>5-methyltetrahydropteroyltri-L-glutamate</name>
        <dbReference type="ChEBI" id="CHEBI:58207"/>
    </ligand>
</feature>
<dbReference type="GO" id="GO:0009086">
    <property type="term" value="P:methionine biosynthetic process"/>
    <property type="evidence" value="ECO:0007669"/>
    <property type="project" value="UniProtKB-UniRule"/>
</dbReference>
<protein>
    <recommendedName>
        <fullName evidence="10">5-methyltetrahydropteroyltriglutamate--homocysteine methyltransferase</fullName>
        <ecNumber evidence="10">2.1.1.14</ecNumber>
    </recommendedName>
    <alternativeName>
        <fullName evidence="10">Cobalamin-independent methionine synthase</fullName>
    </alternativeName>
    <alternativeName>
        <fullName evidence="10">Methionine synthase, vitamin-B12 independent isozyme</fullName>
    </alternativeName>
</protein>
<feature type="binding site" evidence="10 11">
    <location>
        <position position="602"/>
    </location>
    <ligand>
        <name>L-methionine</name>
        <dbReference type="ChEBI" id="CHEBI:57844"/>
    </ligand>
</feature>
<evidence type="ECO:0000256" key="5">
    <source>
        <dbReference type="ARBA" id="ARBA00022605"/>
    </source>
</evidence>
<evidence type="ECO:0000256" key="1">
    <source>
        <dbReference type="ARBA" id="ARBA00002777"/>
    </source>
</evidence>
<dbReference type="SUPFAM" id="SSF51726">
    <property type="entry name" value="UROD/MetE-like"/>
    <property type="match status" value="2"/>
</dbReference>
<evidence type="ECO:0000259" key="15">
    <source>
        <dbReference type="Pfam" id="PF08267"/>
    </source>
</evidence>
<reference evidence="16 17" key="1">
    <citation type="journal article" date="2010" name="Stand. Genomic Sci.">
        <title>Complete genome sequence of Meiothermus ruber type strain (21).</title>
        <authorList>
            <person name="Tindall B.J."/>
            <person name="Sikorski J."/>
            <person name="Lucas S."/>
            <person name="Goltsman E."/>
            <person name="Copeland A."/>
            <person name="Glavina Del Rio T."/>
            <person name="Nolan M."/>
            <person name="Tice H."/>
            <person name="Cheng J.F."/>
            <person name="Han C."/>
            <person name="Pitluck S."/>
            <person name="Liolios K."/>
            <person name="Ivanova N."/>
            <person name="Mavromatis K."/>
            <person name="Ovchinnikova G."/>
            <person name="Pati A."/>
            <person name="Fahnrich R."/>
            <person name="Goodwin L."/>
            <person name="Chen A."/>
            <person name="Palaniappan K."/>
            <person name="Land M."/>
            <person name="Hauser L."/>
            <person name="Chang Y.J."/>
            <person name="Jeffries C.D."/>
            <person name="Rohde M."/>
            <person name="Goker M."/>
            <person name="Woyke T."/>
            <person name="Bristow J."/>
            <person name="Eisen J.A."/>
            <person name="Markowitz V."/>
            <person name="Hugenholtz P."/>
            <person name="Kyrpides N.C."/>
            <person name="Klenk H.P."/>
            <person name="Lapidus A."/>
        </authorList>
    </citation>
    <scope>NUCLEOTIDE SEQUENCE [LARGE SCALE GENOMIC DNA]</scope>
    <source>
        <strain evidence="17">ATCC 35948 / DSM 1279 / VKM B-1258 / 21</strain>
    </source>
</reference>
<feature type="binding site" evidence="12">
    <location>
        <position position="644"/>
    </location>
    <ligand>
        <name>Zn(2+)</name>
        <dbReference type="ChEBI" id="CHEBI:29105"/>
        <label>1</label>
        <note>catalytic</note>
    </ligand>
</feature>
<dbReference type="Pfam" id="PF08267">
    <property type="entry name" value="Meth_synt_1"/>
    <property type="match status" value="1"/>
</dbReference>
<keyword evidence="10" id="KW-0677">Repeat</keyword>
<keyword evidence="8 10" id="KW-0862">Zinc</keyword>
<comment type="pathway">
    <text evidence="2 10">Amino-acid biosynthesis; L-methionine biosynthesis via de novo pathway; L-methionine from L-homocysteine (MetE route): step 1/1.</text>
</comment>
<gene>
    <name evidence="10" type="primary">metE</name>
    <name evidence="16" type="ordered locus">Mrub_0967</name>
</gene>
<dbReference type="Proteomes" id="UP000006655">
    <property type="component" value="Chromosome"/>
</dbReference>
<feature type="domain" description="Cobalamin-independent methionine synthase MetE N-terminal" evidence="15">
    <location>
        <begin position="14"/>
        <end position="317"/>
    </location>
</feature>
<dbReference type="AlphaFoldDB" id="A0A806CP48"/>
<evidence type="ECO:0000256" key="11">
    <source>
        <dbReference type="PIRSR" id="PIRSR000382-1"/>
    </source>
</evidence>
<feature type="binding site" evidence="10 11">
    <location>
        <begin position="434"/>
        <end position="436"/>
    </location>
    <ligand>
        <name>L-homocysteine</name>
        <dbReference type="ChEBI" id="CHEBI:58199"/>
    </ligand>
</feature>
<feature type="binding site" evidence="11">
    <location>
        <position position="122"/>
    </location>
    <ligand>
        <name>5-methyltetrahydropteroyltri-L-glutamate</name>
        <dbReference type="ChEBI" id="CHEBI:58207"/>
    </ligand>
</feature>
<dbReference type="NCBIfam" id="TIGR01371">
    <property type="entry name" value="met_syn_B12ind"/>
    <property type="match status" value="1"/>
</dbReference>
<feature type="binding site" evidence="10">
    <location>
        <position position="487"/>
    </location>
    <ligand>
        <name>L-homocysteine</name>
        <dbReference type="ChEBI" id="CHEBI:58199"/>
    </ligand>
</feature>
<feature type="binding site" evidence="10">
    <location>
        <position position="646"/>
    </location>
    <ligand>
        <name>Zn(2+)</name>
        <dbReference type="ChEBI" id="CHEBI:29105"/>
        <note>catalytic</note>
    </ligand>
</feature>
<evidence type="ECO:0000313" key="16">
    <source>
        <dbReference type="EMBL" id="ADD27732.1"/>
    </source>
</evidence>
<keyword evidence="5 10" id="KW-0028">Amino-acid biosynthesis</keyword>
<evidence type="ECO:0000256" key="9">
    <source>
        <dbReference type="ARBA" id="ARBA00023167"/>
    </source>
</evidence>
<dbReference type="GO" id="GO:0032259">
    <property type="term" value="P:methylation"/>
    <property type="evidence" value="ECO:0007669"/>
    <property type="project" value="UniProtKB-KW"/>
</dbReference>
<comment type="catalytic activity">
    <reaction evidence="10">
        <text>5-methyltetrahydropteroyltri-L-glutamate + L-homocysteine = tetrahydropteroyltri-L-glutamate + L-methionine</text>
        <dbReference type="Rhea" id="RHEA:21196"/>
        <dbReference type="ChEBI" id="CHEBI:57844"/>
        <dbReference type="ChEBI" id="CHEBI:58140"/>
        <dbReference type="ChEBI" id="CHEBI:58199"/>
        <dbReference type="ChEBI" id="CHEBI:58207"/>
        <dbReference type="EC" id="2.1.1.14"/>
    </reaction>
</comment>
<keyword evidence="9 10" id="KW-0486">Methionine biosynthesis</keyword>
<feature type="binding site" evidence="12">
    <location>
        <position position="646"/>
    </location>
    <ligand>
        <name>Zn(2+)</name>
        <dbReference type="ChEBI" id="CHEBI:29105"/>
        <label>1</label>
        <note>catalytic</note>
    </ligand>
</feature>
<dbReference type="InterPro" id="IPR006276">
    <property type="entry name" value="Cobalamin-indep_Met_synthase"/>
</dbReference>
<comment type="cofactor">
    <cofactor evidence="12">
        <name>Zn(2+)</name>
        <dbReference type="ChEBI" id="CHEBI:29105"/>
    </cofactor>
    <text evidence="12">Binds 2 Zn(2+) ions per subunit.</text>
</comment>